<feature type="transmembrane region" description="Helical" evidence="5">
    <location>
        <begin position="50"/>
        <end position="76"/>
    </location>
</feature>
<evidence type="ECO:0000313" key="8">
    <source>
        <dbReference type="Proteomes" id="UP000241362"/>
    </source>
</evidence>
<dbReference type="Pfam" id="PF07219">
    <property type="entry name" value="HemY_N"/>
    <property type="match status" value="1"/>
</dbReference>
<name>A0A2T4JF81_FUSBL</name>
<dbReference type="RefSeq" id="WP_107671736.1">
    <property type="nucleotide sequence ID" value="NZ_PZKE01000001.1"/>
</dbReference>
<dbReference type="InterPro" id="IPR011990">
    <property type="entry name" value="TPR-like_helical_dom_sf"/>
</dbReference>
<evidence type="ECO:0000256" key="5">
    <source>
        <dbReference type="SAM" id="Phobius"/>
    </source>
</evidence>
<comment type="subcellular location">
    <subcellularLocation>
        <location evidence="1">Membrane</location>
    </subcellularLocation>
</comment>
<evidence type="ECO:0000259" key="6">
    <source>
        <dbReference type="Pfam" id="PF07219"/>
    </source>
</evidence>
<evidence type="ECO:0000256" key="1">
    <source>
        <dbReference type="ARBA" id="ARBA00004370"/>
    </source>
</evidence>
<keyword evidence="8" id="KW-1185">Reference proteome</keyword>
<evidence type="ECO:0000256" key="4">
    <source>
        <dbReference type="ARBA" id="ARBA00023136"/>
    </source>
</evidence>
<keyword evidence="4 5" id="KW-0472">Membrane</keyword>
<evidence type="ECO:0000313" key="7">
    <source>
        <dbReference type="EMBL" id="PTE16575.1"/>
    </source>
</evidence>
<dbReference type="AlphaFoldDB" id="A0A2T4JF81"/>
<organism evidence="7 8">
    <name type="scientific">Fuscovulum blasticum DSM 2131</name>
    <dbReference type="NCBI Taxonomy" id="1188250"/>
    <lineage>
        <taxon>Bacteria</taxon>
        <taxon>Pseudomonadati</taxon>
        <taxon>Pseudomonadota</taxon>
        <taxon>Alphaproteobacteria</taxon>
        <taxon>Rhodobacterales</taxon>
        <taxon>Paracoccaceae</taxon>
        <taxon>Pseudogemmobacter</taxon>
    </lineage>
</organism>
<proteinExistence type="predicted"/>
<comment type="caution">
    <text evidence="7">The sequence shown here is derived from an EMBL/GenBank/DDBJ whole genome shotgun (WGS) entry which is preliminary data.</text>
</comment>
<gene>
    <name evidence="7" type="ORF">C5F44_01620</name>
</gene>
<dbReference type="InterPro" id="IPR016982">
    <property type="entry name" value="Mms48"/>
</dbReference>
<dbReference type="Gene3D" id="1.25.40.10">
    <property type="entry name" value="Tetratricopeptide repeat domain"/>
    <property type="match status" value="1"/>
</dbReference>
<sequence>MLWSLAKVVIFLAAIAGLAFLAGTLSDTGGEVRLWVFGQEFTFGPLQAAIAAVLLVVAVWVLLKAAAFLGAVFRFLNGDETAISRYFDRSRERRGFTALTEGMVALASGEPSLALSRAKTAEKLLKKPELTTLLTAQAAEAAGDGKTAMAAYRALLSSEKTRFVAVRGLMKQKLVSGDTDTALKLAEKALALRPRHAETQDVLLKLQTEKADWKGARATLSEKLKTGELPRSVYRRRDALLALQEAKVVLDEGSTIEAREAAIEANKMSPDLIPAAVIASRALVEKGDKKGAARVLRKAWDAQPHPDLAAAFAAIEPDESPGARMRRFKPLLSSRPENEETRLTNAELLLLAEDFKAARKVLGDLAETHPTQRTLAILAAVERGTGADDLTVRSILARALTASRGPQWCCDTCQGVQSEWNPVCSSCGGFDTLTWREPVATRQSQTAASADLSPLLVGLPPEAALIPNASDDAVVLPPDDIVRRSN</sequence>
<dbReference type="PIRSF" id="PIRSF031802">
    <property type="entry name" value="UCP031802"/>
    <property type="match status" value="1"/>
</dbReference>
<reference evidence="7 8" key="1">
    <citation type="submission" date="2018-03" db="EMBL/GenBank/DDBJ databases">
        <title>Rhodobacter blasticus.</title>
        <authorList>
            <person name="Meyer T.E."/>
            <person name="Miller S."/>
            <person name="Lodha T."/>
            <person name="Gandham S."/>
            <person name="Chintalapati S."/>
            <person name="Chintalapati V.R."/>
        </authorList>
    </citation>
    <scope>NUCLEOTIDE SEQUENCE [LARGE SCALE GENOMIC DNA]</scope>
    <source>
        <strain evidence="7 8">DSM 2131</strain>
    </source>
</reference>
<evidence type="ECO:0000256" key="3">
    <source>
        <dbReference type="ARBA" id="ARBA00022989"/>
    </source>
</evidence>
<dbReference type="Proteomes" id="UP000241362">
    <property type="component" value="Unassembled WGS sequence"/>
</dbReference>
<dbReference type="EMBL" id="PZKE01000001">
    <property type="protein sequence ID" value="PTE16575.1"/>
    <property type="molecule type" value="Genomic_DNA"/>
</dbReference>
<dbReference type="SUPFAM" id="SSF48452">
    <property type="entry name" value="TPR-like"/>
    <property type="match status" value="1"/>
</dbReference>
<keyword evidence="3 5" id="KW-1133">Transmembrane helix</keyword>
<dbReference type="GO" id="GO:0016020">
    <property type="term" value="C:membrane"/>
    <property type="evidence" value="ECO:0007669"/>
    <property type="project" value="UniProtKB-SubCell"/>
</dbReference>
<protein>
    <submittedName>
        <fullName evidence="7">Heme biosynthesis protein HemY</fullName>
    </submittedName>
</protein>
<keyword evidence="2 5" id="KW-0812">Transmembrane</keyword>
<accession>A0A2T4JF81</accession>
<evidence type="ECO:0000256" key="2">
    <source>
        <dbReference type="ARBA" id="ARBA00022692"/>
    </source>
</evidence>
<dbReference type="InterPro" id="IPR010817">
    <property type="entry name" value="HemY_N"/>
</dbReference>
<feature type="domain" description="HemY N-terminal" evidence="6">
    <location>
        <begin position="30"/>
        <end position="143"/>
    </location>
</feature>